<dbReference type="SFLD" id="SFLDG01212">
    <property type="entry name" value="Phytoene_synthase_like"/>
    <property type="match status" value="1"/>
</dbReference>
<keyword evidence="2" id="KW-1185">Reference proteome</keyword>
<dbReference type="Proteomes" id="UP000321199">
    <property type="component" value="Chromosome"/>
</dbReference>
<dbReference type="SFLD" id="SFLDS00005">
    <property type="entry name" value="Isoprenoid_Synthase_Type_I"/>
    <property type="match status" value="1"/>
</dbReference>
<dbReference type="SFLD" id="SFLDG01018">
    <property type="entry name" value="Squalene/Phytoene_Synthase_Lik"/>
    <property type="match status" value="1"/>
</dbReference>
<dbReference type="KEGG" id="cof:FOZ74_15310"/>
<dbReference type="InterPro" id="IPR002060">
    <property type="entry name" value="Squ/phyt_synthse"/>
</dbReference>
<dbReference type="Pfam" id="PF00494">
    <property type="entry name" value="SQS_PSY"/>
    <property type="match status" value="1"/>
</dbReference>
<dbReference type="EMBL" id="CP042344">
    <property type="protein sequence ID" value="QEA14289.1"/>
    <property type="molecule type" value="Genomic_DNA"/>
</dbReference>
<accession>A0A5B8RXD9</accession>
<dbReference type="InterPro" id="IPR044843">
    <property type="entry name" value="Trans_IPPS_bact-type"/>
</dbReference>
<gene>
    <name evidence="1" type="primary">hpnC</name>
    <name evidence="1" type="ORF">FOZ74_15310</name>
</gene>
<proteinExistence type="predicted"/>
<dbReference type="GO" id="GO:0004311">
    <property type="term" value="F:geranylgeranyl diphosphate synthase activity"/>
    <property type="evidence" value="ECO:0007669"/>
    <property type="project" value="InterPro"/>
</dbReference>
<dbReference type="OrthoDB" id="9807580at2"/>
<dbReference type="AlphaFoldDB" id="A0A5B8RXD9"/>
<dbReference type="InterPro" id="IPR008949">
    <property type="entry name" value="Isoprenoid_synthase_dom_sf"/>
</dbReference>
<dbReference type="InterPro" id="IPR017827">
    <property type="entry name" value="HSQ_synthase_HpnC"/>
</dbReference>
<dbReference type="EC" id="2.5.1.21" evidence="1"/>
<evidence type="ECO:0000313" key="1">
    <source>
        <dbReference type="EMBL" id="QEA14289.1"/>
    </source>
</evidence>
<dbReference type="PANTHER" id="PTHR31480">
    <property type="entry name" value="BIFUNCTIONAL LYCOPENE CYCLASE/PHYTOENE SYNTHASE"/>
    <property type="match status" value="1"/>
</dbReference>
<dbReference type="NCBIfam" id="TIGR03464">
    <property type="entry name" value="HpnC"/>
    <property type="match status" value="1"/>
</dbReference>
<organism evidence="1 2">
    <name type="scientific">Comamonas flocculans</name>
    <dbReference type="NCBI Taxonomy" id="2597701"/>
    <lineage>
        <taxon>Bacteria</taxon>
        <taxon>Pseudomonadati</taxon>
        <taxon>Pseudomonadota</taxon>
        <taxon>Betaproteobacteria</taxon>
        <taxon>Burkholderiales</taxon>
        <taxon>Comamonadaceae</taxon>
        <taxon>Comamonas</taxon>
    </lineage>
</organism>
<reference evidence="1 2" key="1">
    <citation type="submission" date="2019-07" db="EMBL/GenBank/DDBJ databases">
        <title>Complete genome sequence of Comamonas sp. NLF 7-7 isolated from livestock.</title>
        <authorList>
            <person name="Kim D.H."/>
            <person name="Kim J.G."/>
        </authorList>
    </citation>
    <scope>NUCLEOTIDE SEQUENCE [LARGE SCALE GENOMIC DNA]</scope>
    <source>
        <strain evidence="1 2">NLF 7-7</strain>
    </source>
</reference>
<dbReference type="Gene3D" id="1.10.600.10">
    <property type="entry name" value="Farnesyl Diphosphate Synthase"/>
    <property type="match status" value="1"/>
</dbReference>
<evidence type="ECO:0000313" key="2">
    <source>
        <dbReference type="Proteomes" id="UP000321199"/>
    </source>
</evidence>
<keyword evidence="1" id="KW-0808">Transferase</keyword>
<protein>
    <submittedName>
        <fullName evidence="1">Squalene synthase HpnC</fullName>
        <ecNumber evidence="1">2.5.1.21</ecNumber>
    </submittedName>
</protein>
<name>A0A5B8RXD9_9BURK</name>
<dbReference type="SUPFAM" id="SSF48576">
    <property type="entry name" value="Terpenoid synthases"/>
    <property type="match status" value="1"/>
</dbReference>
<dbReference type="GO" id="GO:0051996">
    <property type="term" value="F:squalene synthase [NAD(P)H] activity"/>
    <property type="evidence" value="ECO:0007669"/>
    <property type="project" value="UniProtKB-EC"/>
</dbReference>
<sequence>MPDARAAVASVNPAPVTHYENFPVASWLCPPRLRAPIAAIYHFARTADDLADEGHATAEQRLADLRSYRQDLAAAAAAQAPSARWPQVFYPLASAIAAHDLPLNLLTDLLDAFEQDVVMAREHATFADRAALLDYCRRSANPVGRLLLHLYGVRDAPALAQSDAICSALQLINFWQDLSVDLPRGRHYLSDADCAAHGVARADLAALRRSAASDALIMDCAAWARTLMLQGAPLVHRLRGRVGWELRLVVQGGLAVLGQVQTLGGASLRLRPRLRAWHLPGMLWRAVLM</sequence>